<sequence length="66" mass="7391">MGGKVELFVDSESSWCGFESLLVGPLDLYAVARLVFFPGVRRVELMVGAWLKSLGIWWLSAERSLD</sequence>
<evidence type="ECO:0000313" key="2">
    <source>
        <dbReference type="Proteomes" id="UP001183619"/>
    </source>
</evidence>
<protein>
    <submittedName>
        <fullName evidence="1">Uncharacterized protein</fullName>
    </submittedName>
</protein>
<gene>
    <name evidence="1" type="ORF">J2S37_002659</name>
</gene>
<evidence type="ECO:0000313" key="1">
    <source>
        <dbReference type="EMBL" id="MDR7356121.1"/>
    </source>
</evidence>
<keyword evidence="2" id="KW-1185">Reference proteome</keyword>
<reference evidence="1 2" key="1">
    <citation type="submission" date="2023-07" db="EMBL/GenBank/DDBJ databases">
        <title>Sequencing the genomes of 1000 actinobacteria strains.</title>
        <authorList>
            <person name="Klenk H.-P."/>
        </authorList>
    </citation>
    <scope>NUCLEOTIDE SEQUENCE [LARGE SCALE GENOMIC DNA]</scope>
    <source>
        <strain evidence="1 2">DSM 44508</strain>
    </source>
</reference>
<accession>A0ABU2BCP3</accession>
<proteinExistence type="predicted"/>
<name>A0ABU2BCP3_9CORY</name>
<dbReference type="EMBL" id="JAVDYF010000001">
    <property type="protein sequence ID" value="MDR7356121.1"/>
    <property type="molecule type" value="Genomic_DNA"/>
</dbReference>
<dbReference type="Proteomes" id="UP001183619">
    <property type="component" value="Unassembled WGS sequence"/>
</dbReference>
<organism evidence="1 2">
    <name type="scientific">Corynebacterium felinum</name>
    <dbReference type="NCBI Taxonomy" id="131318"/>
    <lineage>
        <taxon>Bacteria</taxon>
        <taxon>Bacillati</taxon>
        <taxon>Actinomycetota</taxon>
        <taxon>Actinomycetes</taxon>
        <taxon>Mycobacteriales</taxon>
        <taxon>Corynebacteriaceae</taxon>
        <taxon>Corynebacterium</taxon>
    </lineage>
</organism>
<comment type="caution">
    <text evidence="1">The sequence shown here is derived from an EMBL/GenBank/DDBJ whole genome shotgun (WGS) entry which is preliminary data.</text>
</comment>